<evidence type="ECO:0000313" key="2">
    <source>
        <dbReference type="EMBL" id="QHT33883.1"/>
    </source>
</evidence>
<dbReference type="AlphaFoldDB" id="A0A6C0EZI9"/>
<dbReference type="EMBL" id="MN738980">
    <property type="protein sequence ID" value="QHT33883.1"/>
    <property type="molecule type" value="Genomic_DNA"/>
</dbReference>
<evidence type="ECO:0000256" key="1">
    <source>
        <dbReference type="SAM" id="MobiDB-lite"/>
    </source>
</evidence>
<name>A0A6C0EZI9_9ZZZZ</name>
<proteinExistence type="predicted"/>
<feature type="compositionally biased region" description="Low complexity" evidence="1">
    <location>
        <begin position="248"/>
        <end position="262"/>
    </location>
</feature>
<organism evidence="2">
    <name type="scientific">viral metagenome</name>
    <dbReference type="NCBI Taxonomy" id="1070528"/>
    <lineage>
        <taxon>unclassified sequences</taxon>
        <taxon>metagenomes</taxon>
        <taxon>organismal metagenomes</taxon>
    </lineage>
</organism>
<accession>A0A6C0EZI9</accession>
<feature type="region of interest" description="Disordered" evidence="1">
    <location>
        <begin position="248"/>
        <end position="267"/>
    </location>
</feature>
<sequence length="476" mass="54964">MDFPINIVPIKHILKYIISNIIPNPDVITFYHIIVGSKVQSISNITDQDPSRRRNHECPEIVKSLLLNPELQFSPEMIEYVSRLPDSKFGIRQVLILIDPVYERNPEPIGLMSVISELQKETHDASQISMTHTIEHNEHKKTTILSVLEPIIVPNDITDENIMSILRVLKSFQSFYPIMVNLMKCSSGEPSKIYCDRLSTMIDTTNSVSSSSHESSNWIYVSKPNCLLIDSEIQFRPIITIDIPIESPSGSPGDSPSGSPNDPFDDSLDHSNAESKISFTKLLPVRWVNLKDDGSEEKLNGLRDIKEYFPSVNNKYVFLTTLLNKYYIEFEIYSIYKLWTFTLYTSDYKFMSRATPSSSVCKEMIANFNWMTIDEFVSNWKYQPNFRMLSPFTYGYDSIILNKYIDYFIRKYENHNGISYLGVNPTIVDVLKLESHNIFKNLAKYFPESRQFLSPERETMERTSLKAYMELNGVCL</sequence>
<reference evidence="2" key="1">
    <citation type="journal article" date="2020" name="Nature">
        <title>Giant virus diversity and host interactions through global metagenomics.</title>
        <authorList>
            <person name="Schulz F."/>
            <person name="Roux S."/>
            <person name="Paez-Espino D."/>
            <person name="Jungbluth S."/>
            <person name="Walsh D.A."/>
            <person name="Denef V.J."/>
            <person name="McMahon K.D."/>
            <person name="Konstantinidis K.T."/>
            <person name="Eloe-Fadrosh E.A."/>
            <person name="Kyrpides N.C."/>
            <person name="Woyke T."/>
        </authorList>
    </citation>
    <scope>NUCLEOTIDE SEQUENCE</scope>
    <source>
        <strain evidence="2">GVMAG-M-3300009161-52</strain>
    </source>
</reference>
<protein>
    <submittedName>
        <fullName evidence="2">Uncharacterized protein</fullName>
    </submittedName>
</protein>